<organism evidence="2 3">
    <name type="scientific">Aetokthonos hydrillicola Thurmond2011</name>
    <dbReference type="NCBI Taxonomy" id="2712845"/>
    <lineage>
        <taxon>Bacteria</taxon>
        <taxon>Bacillati</taxon>
        <taxon>Cyanobacteriota</taxon>
        <taxon>Cyanophyceae</taxon>
        <taxon>Nostocales</taxon>
        <taxon>Hapalosiphonaceae</taxon>
        <taxon>Aetokthonos</taxon>
    </lineage>
</organism>
<evidence type="ECO:0000313" key="2">
    <source>
        <dbReference type="EMBL" id="MDR9899004.1"/>
    </source>
</evidence>
<reference evidence="3" key="1">
    <citation type="journal article" date="2021" name="Science">
        <title>Hunting the eagle killer: A cyanobacterial neurotoxin causes vacuolar myelinopathy.</title>
        <authorList>
            <person name="Breinlinger S."/>
            <person name="Phillips T.J."/>
            <person name="Haram B.N."/>
            <person name="Mares J."/>
            <person name="Martinez Yerena J.A."/>
            <person name="Hrouzek P."/>
            <person name="Sobotka R."/>
            <person name="Henderson W.M."/>
            <person name="Schmieder P."/>
            <person name="Williams S.M."/>
            <person name="Lauderdale J.D."/>
            <person name="Wilde H.D."/>
            <person name="Gerrin W."/>
            <person name="Kust A."/>
            <person name="Washington J.W."/>
            <person name="Wagner C."/>
            <person name="Geier B."/>
            <person name="Liebeke M."/>
            <person name="Enke H."/>
            <person name="Niedermeyer T.H.J."/>
            <person name="Wilde S.B."/>
        </authorList>
    </citation>
    <scope>NUCLEOTIDE SEQUENCE [LARGE SCALE GENOMIC DNA]</scope>
    <source>
        <strain evidence="3">Thurmond2011</strain>
    </source>
</reference>
<proteinExistence type="predicted"/>
<name>A0AAP5IEP4_9CYAN</name>
<evidence type="ECO:0000313" key="3">
    <source>
        <dbReference type="Proteomes" id="UP000667802"/>
    </source>
</evidence>
<sequence>MTTTTNGRRKSSKIADFNQAYQQVLQDGEIQEFEQPVESDTHLTTDSAIPVSKEKIETGTPIEEEAPNPQETSNRELTAEEILKQAKQQASNKTTENKQEEPTDSGQETAIAPKTASSELQQALGQAASDLITASTQAKQQRIETGILQGYEKAKDIRVGEQLGTLLALTQAETVDVTELTEQLEKLRSHTDAQTADVVSNALKKLGINSEQAPPTSPLESTLSSLPDKDSSFKIL</sequence>
<evidence type="ECO:0000256" key="1">
    <source>
        <dbReference type="SAM" id="MobiDB-lite"/>
    </source>
</evidence>
<keyword evidence="3" id="KW-1185">Reference proteome</keyword>
<dbReference type="RefSeq" id="WP_310834262.1">
    <property type="nucleotide sequence ID" value="NZ_JAALHA020000021.1"/>
</dbReference>
<feature type="compositionally biased region" description="Basic and acidic residues" evidence="1">
    <location>
        <begin position="73"/>
        <end position="84"/>
    </location>
</feature>
<accession>A0AAP5IEP4</accession>
<feature type="region of interest" description="Disordered" evidence="1">
    <location>
        <begin position="33"/>
        <end position="119"/>
    </location>
</feature>
<feature type="compositionally biased region" description="Basic and acidic residues" evidence="1">
    <location>
        <begin position="227"/>
        <end position="236"/>
    </location>
</feature>
<comment type="caution">
    <text evidence="2">The sequence shown here is derived from an EMBL/GenBank/DDBJ whole genome shotgun (WGS) entry which is preliminary data.</text>
</comment>
<dbReference type="AlphaFoldDB" id="A0AAP5IEP4"/>
<dbReference type="EMBL" id="JAALHA020000021">
    <property type="protein sequence ID" value="MDR9899004.1"/>
    <property type="molecule type" value="Genomic_DNA"/>
</dbReference>
<gene>
    <name evidence="2" type="ORF">G7B40_031260</name>
</gene>
<dbReference type="Proteomes" id="UP000667802">
    <property type="component" value="Unassembled WGS sequence"/>
</dbReference>
<feature type="region of interest" description="Disordered" evidence="1">
    <location>
        <begin position="208"/>
        <end position="236"/>
    </location>
</feature>
<protein>
    <submittedName>
        <fullName evidence="2">Uncharacterized protein</fullName>
    </submittedName>
</protein>